<evidence type="ECO:0000256" key="3">
    <source>
        <dbReference type="SAM" id="Coils"/>
    </source>
</evidence>
<dbReference type="PANTHER" id="PTHR39472:SF1">
    <property type="entry name" value="EXPRESSED PROTEIN"/>
    <property type="match status" value="1"/>
</dbReference>
<evidence type="ECO:0000256" key="1">
    <source>
        <dbReference type="ARBA" id="ARBA00005537"/>
    </source>
</evidence>
<keyword evidence="2 3" id="KW-0175">Coiled coil</keyword>
<sequence length="239" mass="26468">MSMFPSFLEQGPNTPLPRQAPSPAQQSQQHVTNGIPGGMVNVFPTAAGHQLDLNHLWNQVQELSGLLERNRESSQGIVRRVGEIRERAAIEGASPLLKEINGELNAPNTASLTSTISLLREENSSLHAENTDLSLLVSDYETVLEKTLEQLRLYAHENTMTNMSLHRHYTSQLVAERAECQELRQQIAEFQARLAGMAGLLREAYAFGEGEAEALGEIEGLRSENRTLRIGLGLEKEDD</sequence>
<dbReference type="AlphaFoldDB" id="A0A9P8LCJ5"/>
<dbReference type="InterPro" id="IPR008555">
    <property type="entry name" value="SIKE"/>
</dbReference>
<evidence type="ECO:0000256" key="4">
    <source>
        <dbReference type="SAM" id="MobiDB-lite"/>
    </source>
</evidence>
<dbReference type="EMBL" id="JAGHQM010000521">
    <property type="protein sequence ID" value="KAH0559782.1"/>
    <property type="molecule type" value="Genomic_DNA"/>
</dbReference>
<keyword evidence="6" id="KW-1185">Reference proteome</keyword>
<dbReference type="PANTHER" id="PTHR39472">
    <property type="entry name" value="EXPRESSED PROTEIN"/>
    <property type="match status" value="1"/>
</dbReference>
<evidence type="ECO:0000256" key="2">
    <source>
        <dbReference type="ARBA" id="ARBA00023054"/>
    </source>
</evidence>
<dbReference type="Proteomes" id="UP000750711">
    <property type="component" value="Unassembled WGS sequence"/>
</dbReference>
<proteinExistence type="inferred from homology"/>
<feature type="coiled-coil region" evidence="3">
    <location>
        <begin position="166"/>
        <end position="193"/>
    </location>
</feature>
<gene>
    <name evidence="5" type="ORF">GP486_003698</name>
</gene>
<evidence type="ECO:0000313" key="5">
    <source>
        <dbReference type="EMBL" id="KAH0559782.1"/>
    </source>
</evidence>
<reference evidence="5" key="1">
    <citation type="submission" date="2021-03" db="EMBL/GenBank/DDBJ databases">
        <title>Comparative genomics and phylogenomic investigation of the class Geoglossomycetes provide insights into ecological specialization and systematics.</title>
        <authorList>
            <person name="Melie T."/>
            <person name="Pirro S."/>
            <person name="Miller A.N."/>
            <person name="Quandt A."/>
        </authorList>
    </citation>
    <scope>NUCLEOTIDE SEQUENCE</scope>
    <source>
        <strain evidence="5">CAQ_001_2017</strain>
    </source>
</reference>
<organism evidence="5 6">
    <name type="scientific">Trichoglossum hirsutum</name>
    <dbReference type="NCBI Taxonomy" id="265104"/>
    <lineage>
        <taxon>Eukaryota</taxon>
        <taxon>Fungi</taxon>
        <taxon>Dikarya</taxon>
        <taxon>Ascomycota</taxon>
        <taxon>Pezizomycotina</taxon>
        <taxon>Geoglossomycetes</taxon>
        <taxon>Geoglossales</taxon>
        <taxon>Geoglossaceae</taxon>
        <taxon>Trichoglossum</taxon>
    </lineage>
</organism>
<feature type="region of interest" description="Disordered" evidence="4">
    <location>
        <begin position="1"/>
        <end position="36"/>
    </location>
</feature>
<name>A0A9P8LCJ5_9PEZI</name>
<evidence type="ECO:0000313" key="6">
    <source>
        <dbReference type="Proteomes" id="UP000750711"/>
    </source>
</evidence>
<dbReference type="Pfam" id="PF05769">
    <property type="entry name" value="SIKE"/>
    <property type="match status" value="1"/>
</dbReference>
<comment type="caution">
    <text evidence="5">The sequence shown here is derived from an EMBL/GenBank/DDBJ whole genome shotgun (WGS) entry which is preliminary data.</text>
</comment>
<protein>
    <submittedName>
        <fullName evidence="5">Uncharacterized protein</fullName>
    </submittedName>
</protein>
<accession>A0A9P8LCJ5</accession>
<comment type="similarity">
    <text evidence="1">Belongs to the SIKE family.</text>
</comment>